<dbReference type="GO" id="GO:0005615">
    <property type="term" value="C:extracellular space"/>
    <property type="evidence" value="ECO:0007669"/>
    <property type="project" value="TreeGrafter"/>
</dbReference>
<feature type="domain" description="Lipase" evidence="9">
    <location>
        <begin position="3"/>
        <end position="143"/>
    </location>
</feature>
<dbReference type="GO" id="GO:0008970">
    <property type="term" value="F:phospholipase A1 activity"/>
    <property type="evidence" value="ECO:0007669"/>
    <property type="project" value="UniProtKB-EC"/>
</dbReference>
<evidence type="ECO:0000256" key="1">
    <source>
        <dbReference type="ARBA" id="ARBA00000111"/>
    </source>
</evidence>
<evidence type="ECO:0000256" key="3">
    <source>
        <dbReference type="ARBA" id="ARBA00010701"/>
    </source>
</evidence>
<keyword evidence="11" id="KW-1185">Reference proteome</keyword>
<evidence type="ECO:0000313" key="10">
    <source>
        <dbReference type="EMBL" id="EZA46359.1"/>
    </source>
</evidence>
<dbReference type="Pfam" id="PF00151">
    <property type="entry name" value="Lipase"/>
    <property type="match status" value="1"/>
</dbReference>
<evidence type="ECO:0000256" key="4">
    <source>
        <dbReference type="ARBA" id="ARBA00013179"/>
    </source>
</evidence>
<dbReference type="OMA" id="ICILNWE"/>
<dbReference type="PRINTS" id="PR00821">
    <property type="entry name" value="TAGLIPASE"/>
</dbReference>
<dbReference type="PANTHER" id="PTHR11610">
    <property type="entry name" value="LIPASE"/>
    <property type="match status" value="1"/>
</dbReference>
<name>A0A026VU26_OOCBI</name>
<keyword evidence="6" id="KW-0378">Hydrolase</keyword>
<dbReference type="EMBL" id="KK111558">
    <property type="protein sequence ID" value="EZA46359.1"/>
    <property type="molecule type" value="Genomic_DNA"/>
</dbReference>
<evidence type="ECO:0000313" key="11">
    <source>
        <dbReference type="Proteomes" id="UP000053097"/>
    </source>
</evidence>
<keyword evidence="7" id="KW-1015">Disulfide bond</keyword>
<comment type="catalytic activity">
    <reaction evidence="1">
        <text>a 1,2-diacyl-sn-glycero-3-phosphocholine + H2O = a 2-acyl-sn-glycero-3-phosphocholine + a fatty acid + H(+)</text>
        <dbReference type="Rhea" id="RHEA:18689"/>
        <dbReference type="ChEBI" id="CHEBI:15377"/>
        <dbReference type="ChEBI" id="CHEBI:15378"/>
        <dbReference type="ChEBI" id="CHEBI:28868"/>
        <dbReference type="ChEBI" id="CHEBI:57643"/>
        <dbReference type="ChEBI" id="CHEBI:57875"/>
        <dbReference type="EC" id="3.1.1.32"/>
    </reaction>
</comment>
<dbReference type="OrthoDB" id="199913at2759"/>
<dbReference type="InterPro" id="IPR029058">
    <property type="entry name" value="AB_hydrolase_fold"/>
</dbReference>
<accession>A0A026VU26</accession>
<comment type="similarity">
    <text evidence="3 8">Belongs to the AB hydrolase superfamily. Lipase family.</text>
</comment>
<dbReference type="Gene3D" id="3.40.50.1820">
    <property type="entry name" value="alpha/beta hydrolase"/>
    <property type="match status" value="1"/>
</dbReference>
<sequence length="164" mass="18226">MEALCYEKTDNVVLLDWSKHSNGTYMTVFRNAQKVGRLFAQSIRLLVNSGLDVSKLYILGHSLGAHLAGFVGKCNDFIIPRITGLDPANPFFYWPGCYLTPKDAAWVDTIHTDMGVYGTPLSMGTAQYYVNRGTRPQPGCKLIAIPLSDAGNIHHNYIYQKIIA</sequence>
<organism evidence="10 11">
    <name type="scientific">Ooceraea biroi</name>
    <name type="common">Clonal raider ant</name>
    <name type="synonym">Cerapachys biroi</name>
    <dbReference type="NCBI Taxonomy" id="2015173"/>
    <lineage>
        <taxon>Eukaryota</taxon>
        <taxon>Metazoa</taxon>
        <taxon>Ecdysozoa</taxon>
        <taxon>Arthropoda</taxon>
        <taxon>Hexapoda</taxon>
        <taxon>Insecta</taxon>
        <taxon>Pterygota</taxon>
        <taxon>Neoptera</taxon>
        <taxon>Endopterygota</taxon>
        <taxon>Hymenoptera</taxon>
        <taxon>Apocrita</taxon>
        <taxon>Aculeata</taxon>
        <taxon>Formicoidea</taxon>
        <taxon>Formicidae</taxon>
        <taxon>Dorylinae</taxon>
        <taxon>Ooceraea</taxon>
    </lineage>
</organism>
<dbReference type="InterPro" id="IPR000734">
    <property type="entry name" value="TAG_lipase"/>
</dbReference>
<proteinExistence type="inferred from homology"/>
<dbReference type="GO" id="GO:0016042">
    <property type="term" value="P:lipid catabolic process"/>
    <property type="evidence" value="ECO:0007669"/>
    <property type="project" value="TreeGrafter"/>
</dbReference>
<reference evidence="10 11" key="1">
    <citation type="journal article" date="2014" name="Curr. Biol.">
        <title>The genome of the clonal raider ant Cerapachys biroi.</title>
        <authorList>
            <person name="Oxley P.R."/>
            <person name="Ji L."/>
            <person name="Fetter-Pruneda I."/>
            <person name="McKenzie S.K."/>
            <person name="Li C."/>
            <person name="Hu H."/>
            <person name="Zhang G."/>
            <person name="Kronauer D.J."/>
        </authorList>
    </citation>
    <scope>NUCLEOTIDE SEQUENCE [LARGE SCALE GENOMIC DNA]</scope>
</reference>
<protein>
    <recommendedName>
        <fullName evidence="4">phospholipase A1</fullName>
        <ecNumber evidence="4">3.1.1.32</ecNumber>
    </recommendedName>
</protein>
<dbReference type="SUPFAM" id="SSF53474">
    <property type="entry name" value="alpha/beta-Hydrolases"/>
    <property type="match status" value="1"/>
</dbReference>
<evidence type="ECO:0000256" key="8">
    <source>
        <dbReference type="RuleBase" id="RU004262"/>
    </source>
</evidence>
<evidence type="ECO:0000256" key="5">
    <source>
        <dbReference type="ARBA" id="ARBA00022525"/>
    </source>
</evidence>
<evidence type="ECO:0000256" key="2">
    <source>
        <dbReference type="ARBA" id="ARBA00004613"/>
    </source>
</evidence>
<dbReference type="EC" id="3.1.1.32" evidence="4"/>
<gene>
    <name evidence="10" type="ORF">X777_00242</name>
</gene>
<comment type="subcellular location">
    <subcellularLocation>
        <location evidence="2">Secreted</location>
    </subcellularLocation>
</comment>
<evidence type="ECO:0000256" key="6">
    <source>
        <dbReference type="ARBA" id="ARBA00022801"/>
    </source>
</evidence>
<evidence type="ECO:0000259" key="9">
    <source>
        <dbReference type="Pfam" id="PF00151"/>
    </source>
</evidence>
<evidence type="ECO:0000256" key="7">
    <source>
        <dbReference type="ARBA" id="ARBA00023157"/>
    </source>
</evidence>
<dbReference type="AlphaFoldDB" id="A0A026VU26"/>
<dbReference type="Proteomes" id="UP000053097">
    <property type="component" value="Unassembled WGS sequence"/>
</dbReference>
<dbReference type="InterPro" id="IPR013818">
    <property type="entry name" value="Lipase"/>
</dbReference>
<keyword evidence="5" id="KW-0964">Secreted</keyword>